<keyword evidence="3" id="KW-1185">Reference proteome</keyword>
<dbReference type="GeneID" id="73323674"/>
<accession>A0AA37L6I6</accession>
<dbReference type="Proteomes" id="UP001055115">
    <property type="component" value="Unassembled WGS sequence"/>
</dbReference>
<feature type="region of interest" description="Disordered" evidence="1">
    <location>
        <begin position="1"/>
        <end position="74"/>
    </location>
</feature>
<feature type="compositionally biased region" description="Basic and acidic residues" evidence="1">
    <location>
        <begin position="43"/>
        <end position="57"/>
    </location>
</feature>
<gene>
    <name evidence="2" type="ORF">ColSpa_02872</name>
</gene>
<organism evidence="2 3">
    <name type="scientific">Colletotrichum spaethianum</name>
    <dbReference type="NCBI Taxonomy" id="700344"/>
    <lineage>
        <taxon>Eukaryota</taxon>
        <taxon>Fungi</taxon>
        <taxon>Dikarya</taxon>
        <taxon>Ascomycota</taxon>
        <taxon>Pezizomycotina</taxon>
        <taxon>Sordariomycetes</taxon>
        <taxon>Hypocreomycetidae</taxon>
        <taxon>Glomerellales</taxon>
        <taxon>Glomerellaceae</taxon>
        <taxon>Colletotrichum</taxon>
        <taxon>Colletotrichum spaethianum species complex</taxon>
    </lineage>
</organism>
<protein>
    <submittedName>
        <fullName evidence="2">Uncharacterized protein</fullName>
    </submittedName>
</protein>
<reference evidence="2 3" key="1">
    <citation type="submission" date="2022-03" db="EMBL/GenBank/DDBJ databases">
        <title>Genome data of Colletotrichum spp.</title>
        <authorList>
            <person name="Utami Y.D."/>
            <person name="Hiruma K."/>
        </authorList>
    </citation>
    <scope>NUCLEOTIDE SEQUENCE [LARGE SCALE GENOMIC DNA]</scope>
    <source>
        <strain evidence="2 3">MAFF 239500</strain>
    </source>
</reference>
<dbReference type="EMBL" id="BQXU01000005">
    <property type="protein sequence ID" value="GKT42691.1"/>
    <property type="molecule type" value="Genomic_DNA"/>
</dbReference>
<evidence type="ECO:0000256" key="1">
    <source>
        <dbReference type="SAM" id="MobiDB-lite"/>
    </source>
</evidence>
<proteinExistence type="predicted"/>
<dbReference type="AlphaFoldDB" id="A0AA37L6I6"/>
<sequence>MADSGRLWRQWQGTSMRPARLGQENCRPAGDKLQQTPWDWTQEPDRDQWTEGWEKGKNHQKTNDYNNRDHLNND</sequence>
<dbReference type="RefSeq" id="XP_049125041.1">
    <property type="nucleotide sequence ID" value="XM_049269084.1"/>
</dbReference>
<comment type="caution">
    <text evidence="2">The sequence shown here is derived from an EMBL/GenBank/DDBJ whole genome shotgun (WGS) entry which is preliminary data.</text>
</comment>
<evidence type="ECO:0000313" key="3">
    <source>
        <dbReference type="Proteomes" id="UP001055115"/>
    </source>
</evidence>
<name>A0AA37L6I6_9PEZI</name>
<evidence type="ECO:0000313" key="2">
    <source>
        <dbReference type="EMBL" id="GKT42691.1"/>
    </source>
</evidence>